<dbReference type="RefSeq" id="WP_173680544.1">
    <property type="nucleotide sequence ID" value="NZ_JAAZWO010000004.1"/>
</dbReference>
<feature type="transmembrane region" description="Helical" evidence="1">
    <location>
        <begin position="92"/>
        <end position="113"/>
    </location>
</feature>
<proteinExistence type="predicted"/>
<dbReference type="Proteomes" id="UP000563151">
    <property type="component" value="Unassembled WGS sequence"/>
</dbReference>
<feature type="transmembrane region" description="Helical" evidence="1">
    <location>
        <begin position="125"/>
        <end position="144"/>
    </location>
</feature>
<feature type="transmembrane region" description="Helical" evidence="1">
    <location>
        <begin position="7"/>
        <end position="24"/>
    </location>
</feature>
<keyword evidence="3" id="KW-1185">Reference proteome</keyword>
<comment type="caution">
    <text evidence="2">The sequence shown here is derived from an EMBL/GenBank/DDBJ whole genome shotgun (WGS) entry which is preliminary data.</text>
</comment>
<dbReference type="EMBL" id="JAAZWO010000004">
    <property type="protein sequence ID" value="MBC2396983.1"/>
    <property type="molecule type" value="Genomic_DNA"/>
</dbReference>
<protein>
    <recommendedName>
        <fullName evidence="4">TM2 domain-containing protein</fullName>
    </recommendedName>
</protein>
<sequence>MQNKKFWAFLFSLIPGAGHMYIGLQKKGIQIMVTFFLLMTLHDWINIPLFSIFLPVIWFYSIFDVRKILNSGIIPEDTVHFNISFNGNGNKIFAYILIAIGSIALLRNVIFPILDIDLSWRTEHYIKTIISSIIFIGIGIKLLMGNRKLLLPGKKEDSQ</sequence>
<feature type="transmembrane region" description="Helical" evidence="1">
    <location>
        <begin position="44"/>
        <end position="63"/>
    </location>
</feature>
<keyword evidence="1" id="KW-1133">Transmembrane helix</keyword>
<evidence type="ECO:0000313" key="3">
    <source>
        <dbReference type="Proteomes" id="UP000563151"/>
    </source>
</evidence>
<dbReference type="AlphaFoldDB" id="A0A923J156"/>
<gene>
    <name evidence="2" type="ORF">HGG79_04200</name>
</gene>
<evidence type="ECO:0008006" key="4">
    <source>
        <dbReference type="Google" id="ProtNLM"/>
    </source>
</evidence>
<keyword evidence="1" id="KW-0812">Transmembrane</keyword>
<name>A0A923J156_CLOTT</name>
<reference evidence="2 3" key="1">
    <citation type="submission" date="2020-04" db="EMBL/GenBank/DDBJ databases">
        <title>Genomic insights into acetone-butanol-ethanol (ABE) fermentation by sequencing solventogenic clostridia strains.</title>
        <authorList>
            <person name="Brown S."/>
        </authorList>
    </citation>
    <scope>NUCLEOTIDE SEQUENCE [LARGE SCALE GENOMIC DNA]</scope>
    <source>
        <strain evidence="2 3">DJ011</strain>
    </source>
</reference>
<evidence type="ECO:0000256" key="1">
    <source>
        <dbReference type="SAM" id="Phobius"/>
    </source>
</evidence>
<organism evidence="2 3">
    <name type="scientific">Clostridium tetanomorphum</name>
    <dbReference type="NCBI Taxonomy" id="1553"/>
    <lineage>
        <taxon>Bacteria</taxon>
        <taxon>Bacillati</taxon>
        <taxon>Bacillota</taxon>
        <taxon>Clostridia</taxon>
        <taxon>Eubacteriales</taxon>
        <taxon>Clostridiaceae</taxon>
        <taxon>Clostridium</taxon>
    </lineage>
</organism>
<keyword evidence="1" id="KW-0472">Membrane</keyword>
<evidence type="ECO:0000313" key="2">
    <source>
        <dbReference type="EMBL" id="MBC2396983.1"/>
    </source>
</evidence>
<accession>A0A923J156</accession>